<evidence type="ECO:0000313" key="2">
    <source>
        <dbReference type="Proteomes" id="UP000002791"/>
    </source>
</evidence>
<dbReference type="Proteomes" id="UP000002791">
    <property type="component" value="Chromosome"/>
</dbReference>
<evidence type="ECO:0000313" key="1">
    <source>
        <dbReference type="EMBL" id="EHR62235.1"/>
    </source>
</evidence>
<name>H5XQ10_9PSEU</name>
<protein>
    <submittedName>
        <fullName evidence="1">Uncharacterized protein</fullName>
    </submittedName>
</protein>
<accession>H5XQ10</accession>
<reference evidence="1 2" key="1">
    <citation type="submission" date="2011-11" db="EMBL/GenBank/DDBJ databases">
        <title>The Noncontiguous Finished sequence of Saccharomonospora cyanea NA-134.</title>
        <authorList>
            <consortium name="US DOE Joint Genome Institute"/>
            <person name="Lucas S."/>
            <person name="Han J."/>
            <person name="Lapidus A."/>
            <person name="Cheng J.-F."/>
            <person name="Goodwin L."/>
            <person name="Pitluck S."/>
            <person name="Peters L."/>
            <person name="Ovchinnikova G."/>
            <person name="Lu M."/>
            <person name="Detter J.C."/>
            <person name="Han C."/>
            <person name="Tapia R."/>
            <person name="Land M."/>
            <person name="Hauser L."/>
            <person name="Kyrpides N."/>
            <person name="Ivanova N."/>
            <person name="Pagani I."/>
            <person name="Brambilla E.-M."/>
            <person name="Klenk H.-P."/>
            <person name="Woyke T."/>
        </authorList>
    </citation>
    <scope>NUCLEOTIDE SEQUENCE [LARGE SCALE GENOMIC DNA]</scope>
    <source>
        <strain evidence="1 2">NA-134</strain>
    </source>
</reference>
<dbReference type="STRING" id="882082.SaccyDRAFT_3401"/>
<keyword evidence="2" id="KW-1185">Reference proteome</keyword>
<dbReference type="EMBL" id="CM001440">
    <property type="protein sequence ID" value="EHR62235.1"/>
    <property type="molecule type" value="Genomic_DNA"/>
</dbReference>
<organism evidence="1 2">
    <name type="scientific">Saccharomonospora cyanea NA-134</name>
    <dbReference type="NCBI Taxonomy" id="882082"/>
    <lineage>
        <taxon>Bacteria</taxon>
        <taxon>Bacillati</taxon>
        <taxon>Actinomycetota</taxon>
        <taxon>Actinomycetes</taxon>
        <taxon>Pseudonocardiales</taxon>
        <taxon>Pseudonocardiaceae</taxon>
        <taxon>Saccharomonospora</taxon>
    </lineage>
</organism>
<proteinExistence type="predicted"/>
<dbReference type="HOGENOM" id="CLU_1053300_0_0_11"/>
<sequence>MLPLTTVRRPAAAIVPAKTGVWSTPVGTLVEGPALVLTPVRSPTVVTASARALVTPVEGAAFVPTPIGPAVVTRPVRALVAAIEGAALITAELTTPLVTAPTRSVITPAEGPTLVPTPVRSPTVVTASARALVATVEGAALITAELTTPLVTAPTRSVITPIEGPTLVPTPVVLSPTVTPVEGPTILPTVSAVAPSMIPLVLSFAARRATALTELPVPFARTMVTTVRSTGPPVVTFAARTVLGHAFSYLNYQRCGRLRTPLWT</sequence>
<gene>
    <name evidence="1" type="ORF">SaccyDRAFT_3401</name>
</gene>
<dbReference type="AlphaFoldDB" id="H5XQ10"/>